<dbReference type="GO" id="GO:0035091">
    <property type="term" value="F:phosphatidylinositol binding"/>
    <property type="evidence" value="ECO:0007669"/>
    <property type="project" value="TreeGrafter"/>
</dbReference>
<dbReference type="PANTHER" id="PTHR15629">
    <property type="entry name" value="SH3YL1 PROTEIN"/>
    <property type="match status" value="1"/>
</dbReference>
<name>A0AAJ0DG08_9PEZI</name>
<feature type="region of interest" description="Disordered" evidence="1">
    <location>
        <begin position="265"/>
        <end position="310"/>
    </location>
</feature>
<feature type="compositionally biased region" description="Basic and acidic residues" evidence="1">
    <location>
        <begin position="280"/>
        <end position="296"/>
    </location>
</feature>
<dbReference type="EMBL" id="JAWDJX010000040">
    <property type="protein sequence ID" value="KAK3049421.1"/>
    <property type="molecule type" value="Genomic_DNA"/>
</dbReference>
<dbReference type="Proteomes" id="UP001271007">
    <property type="component" value="Unassembled WGS sequence"/>
</dbReference>
<reference evidence="3" key="1">
    <citation type="submission" date="2023-04" db="EMBL/GenBank/DDBJ databases">
        <title>Black Yeasts Isolated from many extreme environments.</title>
        <authorList>
            <person name="Coleine C."/>
            <person name="Stajich J.E."/>
            <person name="Selbmann L."/>
        </authorList>
    </citation>
    <scope>NUCLEOTIDE SEQUENCE</scope>
    <source>
        <strain evidence="3">CCFEE 5312</strain>
    </source>
</reference>
<dbReference type="AlphaFoldDB" id="A0AAJ0DG08"/>
<evidence type="ECO:0000313" key="4">
    <source>
        <dbReference type="Proteomes" id="UP001271007"/>
    </source>
</evidence>
<evidence type="ECO:0000313" key="3">
    <source>
        <dbReference type="EMBL" id="KAK3049421.1"/>
    </source>
</evidence>
<protein>
    <recommendedName>
        <fullName evidence="2">Ysc84 actin-binding domain-containing protein</fullName>
    </recommendedName>
</protein>
<proteinExistence type="predicted"/>
<keyword evidence="4" id="KW-1185">Reference proteome</keyword>
<organism evidence="3 4">
    <name type="scientific">Extremus antarcticus</name>
    <dbReference type="NCBI Taxonomy" id="702011"/>
    <lineage>
        <taxon>Eukaryota</taxon>
        <taxon>Fungi</taxon>
        <taxon>Dikarya</taxon>
        <taxon>Ascomycota</taxon>
        <taxon>Pezizomycotina</taxon>
        <taxon>Dothideomycetes</taxon>
        <taxon>Dothideomycetidae</taxon>
        <taxon>Mycosphaerellales</taxon>
        <taxon>Extremaceae</taxon>
        <taxon>Extremus</taxon>
    </lineage>
</organism>
<dbReference type="Pfam" id="PF04366">
    <property type="entry name" value="Ysc84"/>
    <property type="match status" value="1"/>
</dbReference>
<evidence type="ECO:0000256" key="1">
    <source>
        <dbReference type="SAM" id="MobiDB-lite"/>
    </source>
</evidence>
<evidence type="ECO:0000259" key="2">
    <source>
        <dbReference type="Pfam" id="PF04366"/>
    </source>
</evidence>
<accession>A0AAJ0DG08</accession>
<feature type="domain" description="Ysc84 actin-binding" evidence="2">
    <location>
        <begin position="136"/>
        <end position="261"/>
    </location>
</feature>
<dbReference type="InterPro" id="IPR051702">
    <property type="entry name" value="SH3_domain_YSC84-like"/>
</dbReference>
<comment type="caution">
    <text evidence="3">The sequence shown here is derived from an EMBL/GenBank/DDBJ whole genome shotgun (WGS) entry which is preliminary data.</text>
</comment>
<dbReference type="CDD" id="cd11524">
    <property type="entry name" value="SYLF"/>
    <property type="match status" value="1"/>
</dbReference>
<gene>
    <name evidence="3" type="ORF">LTR09_009340</name>
</gene>
<dbReference type="InterPro" id="IPR007461">
    <property type="entry name" value="Ysc84_actin-binding"/>
</dbReference>
<dbReference type="PANTHER" id="PTHR15629:SF8">
    <property type="entry name" value="DUF500 DOMAIN PROTEIN (AFU_ORTHOLOGUE AFUA_5G07310)"/>
    <property type="match status" value="1"/>
</dbReference>
<sequence>MASQQSSKNSAWEKTKATSSKWFNKVGVPVNKASLKLGAEAFWPTSLDKESDKAARILRSFCIDGFVAKGHEKDTASSHEKQLDKIPAEVIRNCKGLAIFTVMRTGLHWSGAGGSGVVVARLPNGSWSPPAGILIHTLGWGFIAGADIYDFVCVINNDEGMKGFSRLRCTLGGEVAATAGPLGAGGQLESELLKRQSPVWAYTKGRGLYVGVQIDGTIIAQRPSENERFYGREGIKNTEILAGQVQPPPGSMVQLWETLSAIEDKPHDMSKLPPPNQVPGDHELEHPKETSQREYDDIGAYHPDERMDKH</sequence>